<proteinExistence type="predicted"/>
<evidence type="ECO:0000313" key="2">
    <source>
        <dbReference type="Proteomes" id="UP001234297"/>
    </source>
</evidence>
<dbReference type="EMBL" id="CM056810">
    <property type="protein sequence ID" value="KAJ8644642.1"/>
    <property type="molecule type" value="Genomic_DNA"/>
</dbReference>
<reference evidence="1 2" key="1">
    <citation type="journal article" date="2022" name="Hortic Res">
        <title>A haplotype resolved chromosomal level avocado genome allows analysis of novel avocado genes.</title>
        <authorList>
            <person name="Nath O."/>
            <person name="Fletcher S.J."/>
            <person name="Hayward A."/>
            <person name="Shaw L.M."/>
            <person name="Masouleh A.K."/>
            <person name="Furtado A."/>
            <person name="Henry R.J."/>
            <person name="Mitter N."/>
        </authorList>
    </citation>
    <scope>NUCLEOTIDE SEQUENCE [LARGE SCALE GENOMIC DNA]</scope>
    <source>
        <strain evidence="2">cv. Hass</strain>
    </source>
</reference>
<protein>
    <submittedName>
        <fullName evidence="1">Uncharacterized protein</fullName>
    </submittedName>
</protein>
<accession>A0ACC2MHJ4</accession>
<dbReference type="Proteomes" id="UP001234297">
    <property type="component" value="Chromosome 2"/>
</dbReference>
<organism evidence="1 2">
    <name type="scientific">Persea americana</name>
    <name type="common">Avocado</name>
    <dbReference type="NCBI Taxonomy" id="3435"/>
    <lineage>
        <taxon>Eukaryota</taxon>
        <taxon>Viridiplantae</taxon>
        <taxon>Streptophyta</taxon>
        <taxon>Embryophyta</taxon>
        <taxon>Tracheophyta</taxon>
        <taxon>Spermatophyta</taxon>
        <taxon>Magnoliopsida</taxon>
        <taxon>Magnoliidae</taxon>
        <taxon>Laurales</taxon>
        <taxon>Lauraceae</taxon>
        <taxon>Persea</taxon>
    </lineage>
</organism>
<sequence length="78" mass="8457">MVSSGPSCAAAATSCSIKIPEFAHLEHPHELSEERRCSPMIHDGDESSEVEKVDDSEMARNFKTLDEGMGSGNGMEME</sequence>
<keyword evidence="2" id="KW-1185">Reference proteome</keyword>
<evidence type="ECO:0000313" key="1">
    <source>
        <dbReference type="EMBL" id="KAJ8644642.1"/>
    </source>
</evidence>
<gene>
    <name evidence="1" type="ORF">MRB53_006390</name>
</gene>
<name>A0ACC2MHJ4_PERAE</name>
<comment type="caution">
    <text evidence="1">The sequence shown here is derived from an EMBL/GenBank/DDBJ whole genome shotgun (WGS) entry which is preliminary data.</text>
</comment>